<dbReference type="EMBL" id="JAYMYQ010000011">
    <property type="protein sequence ID" value="KAK7304754.1"/>
    <property type="molecule type" value="Genomic_DNA"/>
</dbReference>
<organism evidence="1 2">
    <name type="scientific">Canavalia gladiata</name>
    <name type="common">Sword bean</name>
    <name type="synonym">Dolichos gladiatus</name>
    <dbReference type="NCBI Taxonomy" id="3824"/>
    <lineage>
        <taxon>Eukaryota</taxon>
        <taxon>Viridiplantae</taxon>
        <taxon>Streptophyta</taxon>
        <taxon>Embryophyta</taxon>
        <taxon>Tracheophyta</taxon>
        <taxon>Spermatophyta</taxon>
        <taxon>Magnoliopsida</taxon>
        <taxon>eudicotyledons</taxon>
        <taxon>Gunneridae</taxon>
        <taxon>Pentapetalae</taxon>
        <taxon>rosids</taxon>
        <taxon>fabids</taxon>
        <taxon>Fabales</taxon>
        <taxon>Fabaceae</taxon>
        <taxon>Papilionoideae</taxon>
        <taxon>50 kb inversion clade</taxon>
        <taxon>NPAAA clade</taxon>
        <taxon>indigoferoid/millettioid clade</taxon>
        <taxon>Phaseoleae</taxon>
        <taxon>Canavalia</taxon>
    </lineage>
</organism>
<accession>A0AAN9JUW7</accession>
<gene>
    <name evidence="1" type="ORF">VNO77_42641</name>
</gene>
<name>A0AAN9JUW7_CANGL</name>
<evidence type="ECO:0000313" key="2">
    <source>
        <dbReference type="Proteomes" id="UP001367508"/>
    </source>
</evidence>
<evidence type="ECO:0000313" key="1">
    <source>
        <dbReference type="EMBL" id="KAK7304754.1"/>
    </source>
</evidence>
<comment type="caution">
    <text evidence="1">The sequence shown here is derived from an EMBL/GenBank/DDBJ whole genome shotgun (WGS) entry which is preliminary data.</text>
</comment>
<reference evidence="1 2" key="1">
    <citation type="submission" date="2024-01" db="EMBL/GenBank/DDBJ databases">
        <title>The genomes of 5 underutilized Papilionoideae crops provide insights into root nodulation and disease resistanc.</title>
        <authorList>
            <person name="Jiang F."/>
        </authorList>
    </citation>
    <scope>NUCLEOTIDE SEQUENCE [LARGE SCALE GENOMIC DNA]</scope>
    <source>
        <strain evidence="1">LVBAO_FW01</strain>
        <tissue evidence="1">Leaves</tissue>
    </source>
</reference>
<proteinExistence type="predicted"/>
<dbReference type="AlphaFoldDB" id="A0AAN9JUW7"/>
<dbReference type="Proteomes" id="UP001367508">
    <property type="component" value="Unassembled WGS sequence"/>
</dbReference>
<keyword evidence="2" id="KW-1185">Reference proteome</keyword>
<protein>
    <submittedName>
        <fullName evidence="1">Uncharacterized protein</fullName>
    </submittedName>
</protein>
<sequence length="76" mass="8933">MLKRNLCYQRVLDSIKENRSIVYEAAKMIPDTVAGTIYSVKWVSINACRYIFVMYYTSELLNKNKKEKSLNVFLCL</sequence>